<dbReference type="AlphaFoldDB" id="A0A0A0BLE1"/>
<accession>A0A0A0BLE1</accession>
<keyword evidence="3" id="KW-1185">Reference proteome</keyword>
<evidence type="ECO:0000313" key="2">
    <source>
        <dbReference type="EMBL" id="KGM08751.1"/>
    </source>
</evidence>
<sequence>MDIMDNEELRSTLRAIFNQQGVENRHDVQHMVWMEEMGELIQALSKAIRYGAEDGRREAILEEVADVMVSCLEIMVWYDFDCITVENRMSEKLIRFFKRILEKGSMV</sequence>
<evidence type="ECO:0000259" key="1">
    <source>
        <dbReference type="Pfam" id="PF03819"/>
    </source>
</evidence>
<dbReference type="RefSeq" id="WP_058320995.1">
    <property type="nucleotide sequence ID" value="NZ_AXCY01000162.1"/>
</dbReference>
<protein>
    <recommendedName>
        <fullName evidence="1">NTP pyrophosphohydrolase MazG-like domain-containing protein</fullName>
    </recommendedName>
</protein>
<feature type="domain" description="NTP pyrophosphohydrolase MazG-like" evidence="1">
    <location>
        <begin position="33"/>
        <end position="95"/>
    </location>
</feature>
<comment type="caution">
    <text evidence="2">The sequence shown here is derived from an EMBL/GenBank/DDBJ whole genome shotgun (WGS) entry which is preliminary data.</text>
</comment>
<dbReference type="InterPro" id="IPR004518">
    <property type="entry name" value="MazG-like_dom"/>
</dbReference>
<dbReference type="Pfam" id="PF03819">
    <property type="entry name" value="MazG"/>
    <property type="match status" value="1"/>
</dbReference>
<dbReference type="Proteomes" id="UP000029839">
    <property type="component" value="Unassembled WGS sequence"/>
</dbReference>
<organism evidence="2 3">
    <name type="scientific">Cellulomonas carbonis T26</name>
    <dbReference type="NCBI Taxonomy" id="947969"/>
    <lineage>
        <taxon>Bacteria</taxon>
        <taxon>Bacillati</taxon>
        <taxon>Actinomycetota</taxon>
        <taxon>Actinomycetes</taxon>
        <taxon>Micrococcales</taxon>
        <taxon>Cellulomonadaceae</taxon>
        <taxon>Cellulomonas</taxon>
    </lineage>
</organism>
<dbReference type="SUPFAM" id="SSF101386">
    <property type="entry name" value="all-alpha NTP pyrophosphatases"/>
    <property type="match status" value="1"/>
</dbReference>
<gene>
    <name evidence="2" type="ORF">N868_06410</name>
</gene>
<proteinExistence type="predicted"/>
<reference evidence="2 3" key="2">
    <citation type="journal article" date="2015" name="Stand. Genomic Sci.">
        <title>Draft genome sequence of Cellulomonas carbonis T26(T) and comparative analysis of six Cellulomonas genomes.</title>
        <authorList>
            <person name="Zhuang W."/>
            <person name="Zhang S."/>
            <person name="Xia X."/>
            <person name="Wang G."/>
        </authorList>
    </citation>
    <scope>NUCLEOTIDE SEQUENCE [LARGE SCALE GENOMIC DNA]</scope>
    <source>
        <strain evidence="2 3">T26</strain>
    </source>
</reference>
<name>A0A0A0BLE1_9CELL</name>
<reference evidence="2 3" key="1">
    <citation type="submission" date="2013-08" db="EMBL/GenBank/DDBJ databases">
        <title>Genome sequencing of Cellulomonas carbonis T26.</title>
        <authorList>
            <person name="Chen F."/>
            <person name="Li Y."/>
            <person name="Wang G."/>
        </authorList>
    </citation>
    <scope>NUCLEOTIDE SEQUENCE [LARGE SCALE GENOMIC DNA]</scope>
    <source>
        <strain evidence="2 3">T26</strain>
    </source>
</reference>
<evidence type="ECO:0000313" key="3">
    <source>
        <dbReference type="Proteomes" id="UP000029839"/>
    </source>
</evidence>
<dbReference type="Gene3D" id="1.10.287.1080">
    <property type="entry name" value="MazG-like"/>
    <property type="match status" value="1"/>
</dbReference>
<dbReference type="EMBL" id="AXCY01000162">
    <property type="protein sequence ID" value="KGM08751.1"/>
    <property type="molecule type" value="Genomic_DNA"/>
</dbReference>